<keyword evidence="5" id="KW-1185">Reference proteome</keyword>
<dbReference type="EMBL" id="SHKO01000004">
    <property type="protein sequence ID" value="RZT92238.1"/>
    <property type="molecule type" value="Genomic_DNA"/>
</dbReference>
<dbReference type="GO" id="GO:0016301">
    <property type="term" value="F:kinase activity"/>
    <property type="evidence" value="ECO:0007669"/>
    <property type="project" value="InterPro"/>
</dbReference>
<dbReference type="Gene3D" id="3.40.50.300">
    <property type="entry name" value="P-loop containing nucleotide triphosphate hydrolases"/>
    <property type="match status" value="1"/>
</dbReference>
<comment type="caution">
    <text evidence="4">The sequence shown here is derived from an EMBL/GenBank/DDBJ whole genome shotgun (WGS) entry which is preliminary data.</text>
</comment>
<organism evidence="4 5">
    <name type="scientific">Advenella incenata</name>
    <dbReference type="NCBI Taxonomy" id="267800"/>
    <lineage>
        <taxon>Bacteria</taxon>
        <taxon>Pseudomonadati</taxon>
        <taxon>Pseudomonadota</taxon>
        <taxon>Betaproteobacteria</taxon>
        <taxon>Burkholderiales</taxon>
        <taxon>Alcaligenaceae</taxon>
    </lineage>
</organism>
<dbReference type="Pfam" id="PF06414">
    <property type="entry name" value="Zeta_toxin"/>
    <property type="match status" value="1"/>
</dbReference>
<evidence type="ECO:0000256" key="2">
    <source>
        <dbReference type="ARBA" id="ARBA00022840"/>
    </source>
</evidence>
<protein>
    <submittedName>
        <fullName evidence="4">Putative ABC-type ATPase</fullName>
    </submittedName>
</protein>
<dbReference type="AlphaFoldDB" id="A0A4Q7VBZ6"/>
<dbReference type="InterPro" id="IPR010488">
    <property type="entry name" value="Zeta_toxin_domain"/>
</dbReference>
<keyword evidence="1" id="KW-0547">Nucleotide-binding</keyword>
<feature type="domain" description="Zeta toxin" evidence="3">
    <location>
        <begin position="3"/>
        <end position="158"/>
    </location>
</feature>
<evidence type="ECO:0000259" key="3">
    <source>
        <dbReference type="Pfam" id="PF06414"/>
    </source>
</evidence>
<proteinExistence type="predicted"/>
<dbReference type="PANTHER" id="PTHR39206:SF1">
    <property type="entry name" value="SLL8004 PROTEIN"/>
    <property type="match status" value="1"/>
</dbReference>
<sequence length="208" mass="23082">MSAPKLWVVAGPNGAGKTTLTRLHLTGHLPVVNPDDIAAQLDIENRNSAQVQMRAGRLALLARDKLLASGRSFAIETTLSGNSELDLMHRARLAGYQVILAFVGVDDVGLLIARVKSRVADGGHAVPLEAIERRYGRSMDNLGFALQLADRAWVFENKRKRGRRTLLIREADRLKYVSKSLPMWAKRAIPTALRKRTRLLKKKSQAML</sequence>
<dbReference type="SUPFAM" id="SSF52540">
    <property type="entry name" value="P-loop containing nucleoside triphosphate hydrolases"/>
    <property type="match status" value="1"/>
</dbReference>
<reference evidence="4 5" key="1">
    <citation type="submission" date="2019-02" db="EMBL/GenBank/DDBJ databases">
        <title>Genomic Encyclopedia of Type Strains, Phase IV (KMG-IV): sequencing the most valuable type-strain genomes for metagenomic binning, comparative biology and taxonomic classification.</title>
        <authorList>
            <person name="Goeker M."/>
        </authorList>
    </citation>
    <scope>NUCLEOTIDE SEQUENCE [LARGE SCALE GENOMIC DNA]</scope>
    <source>
        <strain evidence="4 5">DSM 23814</strain>
    </source>
</reference>
<dbReference type="PANTHER" id="PTHR39206">
    <property type="entry name" value="SLL8004 PROTEIN"/>
    <property type="match status" value="1"/>
</dbReference>
<dbReference type="InterPro" id="IPR027417">
    <property type="entry name" value="P-loop_NTPase"/>
</dbReference>
<dbReference type="RefSeq" id="WP_128396300.1">
    <property type="nucleotide sequence ID" value="NZ_SHKO01000004.1"/>
</dbReference>
<evidence type="ECO:0000313" key="5">
    <source>
        <dbReference type="Proteomes" id="UP000293398"/>
    </source>
</evidence>
<dbReference type="OrthoDB" id="9791543at2"/>
<evidence type="ECO:0000256" key="1">
    <source>
        <dbReference type="ARBA" id="ARBA00022741"/>
    </source>
</evidence>
<name>A0A4Q7VBZ6_9BURK</name>
<dbReference type="Proteomes" id="UP000293398">
    <property type="component" value="Unassembled WGS sequence"/>
</dbReference>
<keyword evidence="2" id="KW-0067">ATP-binding</keyword>
<dbReference type="GO" id="GO:0005524">
    <property type="term" value="F:ATP binding"/>
    <property type="evidence" value="ECO:0007669"/>
    <property type="project" value="UniProtKB-KW"/>
</dbReference>
<accession>A0A4Q7VBZ6</accession>
<evidence type="ECO:0000313" key="4">
    <source>
        <dbReference type="EMBL" id="RZT92238.1"/>
    </source>
</evidence>
<gene>
    <name evidence="4" type="ORF">EV681_4149</name>
</gene>